<sequence>MSGKLQSYLNDLSKKECPSERTQVFKSIIRLLKTSSTSLKQSKLLAQQLALDFGRETAESSNILLSVIHALFDSDVTDRTEHTDLRSEILRNFPVFLKNSKSSQAKLLNELTNHNIPPTMVAPYVEDIIVSVASISDVTIADQVITVIARFLSTNQDEMLTCINIWLTKLLSYTSHQASSTRISAVSVIDDHIDNIVKHRDVIMHSCAGTLTKICFPALKPLYSNDDALKEILSSQVIVIMKIVGVQFKRSSTLLNATLE</sequence>
<dbReference type="SUPFAM" id="SSF48371">
    <property type="entry name" value="ARM repeat"/>
    <property type="match status" value="1"/>
</dbReference>
<dbReference type="InParanoid" id="F6QXR5"/>
<dbReference type="InterPro" id="IPR016024">
    <property type="entry name" value="ARM-type_fold"/>
</dbReference>
<name>F6QXR5_CIOIN</name>
<proteinExistence type="predicted"/>
<evidence type="ECO:0000313" key="2">
    <source>
        <dbReference type="Proteomes" id="UP000008144"/>
    </source>
</evidence>
<reference evidence="1" key="4">
    <citation type="submission" date="2025-09" db="UniProtKB">
        <authorList>
            <consortium name="Ensembl"/>
        </authorList>
    </citation>
    <scope>IDENTIFICATION</scope>
</reference>
<reference evidence="1" key="2">
    <citation type="journal article" date="2008" name="Genome Biol.">
        <title>Improved genome assembly and evidence-based global gene model set for the chordate Ciona intestinalis: new insight into intron and operon populations.</title>
        <authorList>
            <person name="Satou Y."/>
            <person name="Mineta K."/>
            <person name="Ogasawara M."/>
            <person name="Sasakura Y."/>
            <person name="Shoguchi E."/>
            <person name="Ueno K."/>
            <person name="Yamada L."/>
            <person name="Matsumoto J."/>
            <person name="Wasserscheid J."/>
            <person name="Dewar K."/>
            <person name="Wiley G.B."/>
            <person name="Macmil S.L."/>
            <person name="Roe B.A."/>
            <person name="Zeller R.W."/>
            <person name="Hastings K.E."/>
            <person name="Lemaire P."/>
            <person name="Lindquist E."/>
            <person name="Endo T."/>
            <person name="Hotta K."/>
            <person name="Inaba K."/>
        </authorList>
    </citation>
    <scope>NUCLEOTIDE SEQUENCE [LARGE SCALE GENOMIC DNA]</scope>
    <source>
        <strain evidence="1">wild type</strain>
    </source>
</reference>
<dbReference type="AlphaFoldDB" id="F6QXR5"/>
<keyword evidence="2" id="KW-1185">Reference proteome</keyword>
<organism evidence="1 2">
    <name type="scientific">Ciona intestinalis</name>
    <name type="common">Transparent sea squirt</name>
    <name type="synonym">Ascidia intestinalis</name>
    <dbReference type="NCBI Taxonomy" id="7719"/>
    <lineage>
        <taxon>Eukaryota</taxon>
        <taxon>Metazoa</taxon>
        <taxon>Chordata</taxon>
        <taxon>Tunicata</taxon>
        <taxon>Ascidiacea</taxon>
        <taxon>Phlebobranchia</taxon>
        <taxon>Cionidae</taxon>
        <taxon>Ciona</taxon>
    </lineage>
</organism>
<accession>F6QXR5</accession>
<reference evidence="1" key="3">
    <citation type="submission" date="2025-08" db="UniProtKB">
        <authorList>
            <consortium name="Ensembl"/>
        </authorList>
    </citation>
    <scope>IDENTIFICATION</scope>
</reference>
<dbReference type="Proteomes" id="UP000008144">
    <property type="component" value="Chromosome 13"/>
</dbReference>
<dbReference type="EMBL" id="EAAA01001073">
    <property type="status" value="NOT_ANNOTATED_CDS"/>
    <property type="molecule type" value="Genomic_DNA"/>
</dbReference>
<protein>
    <submittedName>
        <fullName evidence="1">Uncharacterized protein</fullName>
    </submittedName>
</protein>
<dbReference type="HOGENOM" id="CLU_1071688_0_0_1"/>
<dbReference type="Ensembl" id="ENSCINT00000020386.3">
    <property type="protein sequence ID" value="ENSCINP00000020386.3"/>
    <property type="gene ID" value="ENSCING00000016409.2"/>
</dbReference>
<reference evidence="2" key="1">
    <citation type="journal article" date="2002" name="Science">
        <title>The draft genome of Ciona intestinalis: insights into chordate and vertebrate origins.</title>
        <authorList>
            <person name="Dehal P."/>
            <person name="Satou Y."/>
            <person name="Campbell R.K."/>
            <person name="Chapman J."/>
            <person name="Degnan B."/>
            <person name="De Tomaso A."/>
            <person name="Davidson B."/>
            <person name="Di Gregorio A."/>
            <person name="Gelpke M."/>
            <person name="Goodstein D.M."/>
            <person name="Harafuji N."/>
            <person name="Hastings K.E."/>
            <person name="Ho I."/>
            <person name="Hotta K."/>
            <person name="Huang W."/>
            <person name="Kawashima T."/>
            <person name="Lemaire P."/>
            <person name="Martinez D."/>
            <person name="Meinertzhagen I.A."/>
            <person name="Necula S."/>
            <person name="Nonaka M."/>
            <person name="Putnam N."/>
            <person name="Rash S."/>
            <person name="Saiga H."/>
            <person name="Satake M."/>
            <person name="Terry A."/>
            <person name="Yamada L."/>
            <person name="Wang H.G."/>
            <person name="Awazu S."/>
            <person name="Azumi K."/>
            <person name="Boore J."/>
            <person name="Branno M."/>
            <person name="Chin-Bow S."/>
            <person name="DeSantis R."/>
            <person name="Doyle S."/>
            <person name="Francino P."/>
            <person name="Keys D.N."/>
            <person name="Haga S."/>
            <person name="Hayashi H."/>
            <person name="Hino K."/>
            <person name="Imai K.S."/>
            <person name="Inaba K."/>
            <person name="Kano S."/>
            <person name="Kobayashi K."/>
            <person name="Kobayashi M."/>
            <person name="Lee B.I."/>
            <person name="Makabe K.W."/>
            <person name="Manohar C."/>
            <person name="Matassi G."/>
            <person name="Medina M."/>
            <person name="Mochizuki Y."/>
            <person name="Mount S."/>
            <person name="Morishita T."/>
            <person name="Miura S."/>
            <person name="Nakayama A."/>
            <person name="Nishizaka S."/>
            <person name="Nomoto H."/>
            <person name="Ohta F."/>
            <person name="Oishi K."/>
            <person name="Rigoutsos I."/>
            <person name="Sano M."/>
            <person name="Sasaki A."/>
            <person name="Sasakura Y."/>
            <person name="Shoguchi E."/>
            <person name="Shin-i T."/>
            <person name="Spagnuolo A."/>
            <person name="Stainier D."/>
            <person name="Suzuki M.M."/>
            <person name="Tassy O."/>
            <person name="Takatori N."/>
            <person name="Tokuoka M."/>
            <person name="Yagi K."/>
            <person name="Yoshizaki F."/>
            <person name="Wada S."/>
            <person name="Zhang C."/>
            <person name="Hyatt P.D."/>
            <person name="Larimer F."/>
            <person name="Detter C."/>
            <person name="Doggett N."/>
            <person name="Glavina T."/>
            <person name="Hawkins T."/>
            <person name="Richardson P."/>
            <person name="Lucas S."/>
            <person name="Kohara Y."/>
            <person name="Levine M."/>
            <person name="Satoh N."/>
            <person name="Rokhsar D.S."/>
        </authorList>
    </citation>
    <scope>NUCLEOTIDE SEQUENCE [LARGE SCALE GENOMIC DNA]</scope>
</reference>
<evidence type="ECO:0000313" key="1">
    <source>
        <dbReference type="Ensembl" id="ENSCINP00000020386.3"/>
    </source>
</evidence>